<organism evidence="3 4">
    <name type="scientific">Terrimonas rubra</name>
    <dbReference type="NCBI Taxonomy" id="1035890"/>
    <lineage>
        <taxon>Bacteria</taxon>
        <taxon>Pseudomonadati</taxon>
        <taxon>Bacteroidota</taxon>
        <taxon>Chitinophagia</taxon>
        <taxon>Chitinophagales</taxon>
        <taxon>Chitinophagaceae</taxon>
        <taxon>Terrimonas</taxon>
    </lineage>
</organism>
<dbReference type="InterPro" id="IPR036514">
    <property type="entry name" value="SGNH_hydro_sf"/>
</dbReference>
<dbReference type="PANTHER" id="PTHR37834:SF2">
    <property type="entry name" value="ESTERASE, SGNH HYDROLASE-TYPE"/>
    <property type="match status" value="1"/>
</dbReference>
<evidence type="ECO:0000313" key="4">
    <source>
        <dbReference type="Proteomes" id="UP001597511"/>
    </source>
</evidence>
<reference evidence="4" key="1">
    <citation type="journal article" date="2019" name="Int. J. Syst. Evol. Microbiol.">
        <title>The Global Catalogue of Microorganisms (GCM) 10K type strain sequencing project: providing services to taxonomists for standard genome sequencing and annotation.</title>
        <authorList>
            <consortium name="The Broad Institute Genomics Platform"/>
            <consortium name="The Broad Institute Genome Sequencing Center for Infectious Disease"/>
            <person name="Wu L."/>
            <person name="Ma J."/>
        </authorList>
    </citation>
    <scope>NUCLEOTIDE SEQUENCE [LARGE SCALE GENOMIC DNA]</scope>
    <source>
        <strain evidence="4">KCTC 23299</strain>
    </source>
</reference>
<name>A0ABW6A504_9BACT</name>
<dbReference type="PANTHER" id="PTHR37834">
    <property type="entry name" value="GDSL-LIKE LIPASE/ACYLHYDROLASE DOMAIN PROTEIN (AFU_ORTHOLOGUE AFUA_2G00620)"/>
    <property type="match status" value="1"/>
</dbReference>
<dbReference type="InterPro" id="IPR037461">
    <property type="entry name" value="CtCE2-like_dom"/>
</dbReference>
<dbReference type="EMBL" id="JBHUOZ010000003">
    <property type="protein sequence ID" value="MFD2920184.1"/>
    <property type="molecule type" value="Genomic_DNA"/>
</dbReference>
<dbReference type="RefSeq" id="WP_386098160.1">
    <property type="nucleotide sequence ID" value="NZ_JBHUOZ010000003.1"/>
</dbReference>
<dbReference type="Pfam" id="PF13472">
    <property type="entry name" value="Lipase_GDSL_2"/>
    <property type="match status" value="1"/>
</dbReference>
<dbReference type="CDD" id="cd01831">
    <property type="entry name" value="Endoglucanase_E_like"/>
    <property type="match status" value="1"/>
</dbReference>
<dbReference type="Gene3D" id="2.60.120.260">
    <property type="entry name" value="Galactose-binding domain-like"/>
    <property type="match status" value="1"/>
</dbReference>
<dbReference type="InterPro" id="IPR040794">
    <property type="entry name" value="CE2_N"/>
</dbReference>
<comment type="caution">
    <text evidence="3">The sequence shown here is derived from an EMBL/GenBank/DDBJ whole genome shotgun (WGS) entry which is preliminary data.</text>
</comment>
<evidence type="ECO:0000313" key="3">
    <source>
        <dbReference type="EMBL" id="MFD2920184.1"/>
    </source>
</evidence>
<keyword evidence="4" id="KW-1185">Reference proteome</keyword>
<feature type="domain" description="Carbohydrate esterase 2 N-terminal" evidence="2">
    <location>
        <begin position="58"/>
        <end position="165"/>
    </location>
</feature>
<feature type="domain" description="SGNH hydrolase-type esterase" evidence="1">
    <location>
        <begin position="174"/>
        <end position="339"/>
    </location>
</feature>
<dbReference type="Proteomes" id="UP001597511">
    <property type="component" value="Unassembled WGS sequence"/>
</dbReference>
<accession>A0ABW6A504</accession>
<proteinExistence type="predicted"/>
<dbReference type="Pfam" id="PF17996">
    <property type="entry name" value="CE2_N"/>
    <property type="match status" value="1"/>
</dbReference>
<dbReference type="InterPro" id="IPR052762">
    <property type="entry name" value="PCW_deacetylase/CE"/>
</dbReference>
<gene>
    <name evidence="3" type="ORF">ACFS6H_10715</name>
</gene>
<evidence type="ECO:0000259" key="1">
    <source>
        <dbReference type="Pfam" id="PF13472"/>
    </source>
</evidence>
<dbReference type="InterPro" id="IPR013830">
    <property type="entry name" value="SGNH_hydro"/>
</dbReference>
<sequence>MKPAVLLLSSSLASHTSSFCSLCSRLVILCCLAFGVGACNPAPEKLQFFPSHHPGIQYIGRVDFSDSTKPVFWQPGVQVNFTFPGDSCGIILQDEQLWGTSHNYIQVVVDSVEKRLRLYKAIDTIWFRGKTGVAAHQVSVIKNTEAGIGYIAVKGIIARELLGPPALKPRKIEFIGNSITCGMGSDTSDIPCGKGQWYDQHNAAKSYGALTSAALNARYHLSSVSGIGLMHSCCGVKITMPQVFDKISMHNDSLPWNFAQYQPDLVSVCLGQNDGIQDSAIFVNNYVRFLKQLRTYYPEAQFICVTSPMADEHLRTFLKNALAAVVQELKQGGDNRVDIFVFENQYTAGCDFHPSLSEHRLIAEQLTAFIRQKMKW</sequence>
<evidence type="ECO:0000259" key="2">
    <source>
        <dbReference type="Pfam" id="PF17996"/>
    </source>
</evidence>
<dbReference type="Gene3D" id="3.40.50.1110">
    <property type="entry name" value="SGNH hydrolase"/>
    <property type="match status" value="1"/>
</dbReference>
<dbReference type="SUPFAM" id="SSF52266">
    <property type="entry name" value="SGNH hydrolase"/>
    <property type="match status" value="1"/>
</dbReference>
<protein>
    <submittedName>
        <fullName evidence="3">GDSL-type esterase/lipase family protein</fullName>
    </submittedName>
</protein>